<keyword evidence="2" id="KW-1133">Transmembrane helix</keyword>
<dbReference type="EMBL" id="CAJNOQ010025895">
    <property type="protein sequence ID" value="CAF1541224.1"/>
    <property type="molecule type" value="Genomic_DNA"/>
</dbReference>
<keyword evidence="2" id="KW-0812">Transmembrane</keyword>
<dbReference type="PROSITE" id="PS00022">
    <property type="entry name" value="EGF_1"/>
    <property type="match status" value="1"/>
</dbReference>
<dbReference type="InterPro" id="IPR000742">
    <property type="entry name" value="EGF"/>
</dbReference>
<accession>A0A815WB33</accession>
<evidence type="ECO:0000313" key="5">
    <source>
        <dbReference type="EMBL" id="CAF4401549.1"/>
    </source>
</evidence>
<comment type="caution">
    <text evidence="4">The sequence shown here is derived from an EMBL/GenBank/DDBJ whole genome shotgun (WGS) entry which is preliminary data.</text>
</comment>
<organism evidence="4 6">
    <name type="scientific">Didymodactylos carnosus</name>
    <dbReference type="NCBI Taxonomy" id="1234261"/>
    <lineage>
        <taxon>Eukaryota</taxon>
        <taxon>Metazoa</taxon>
        <taxon>Spiralia</taxon>
        <taxon>Gnathifera</taxon>
        <taxon>Rotifera</taxon>
        <taxon>Eurotatoria</taxon>
        <taxon>Bdelloidea</taxon>
        <taxon>Philodinida</taxon>
        <taxon>Philodinidae</taxon>
        <taxon>Didymodactylos</taxon>
    </lineage>
</organism>
<evidence type="ECO:0000256" key="2">
    <source>
        <dbReference type="SAM" id="Phobius"/>
    </source>
</evidence>
<evidence type="ECO:0000259" key="3">
    <source>
        <dbReference type="PROSITE" id="PS50026"/>
    </source>
</evidence>
<feature type="transmembrane region" description="Helical" evidence="2">
    <location>
        <begin position="234"/>
        <end position="254"/>
    </location>
</feature>
<sequence length="570" mass="65272">MSHFVDVGQKKQYISPHRVTTERQRLRNIAAILEIPQNDLYTYALYSIDDETLTKLKKEKELTLKQLHETPLVLDDSQTPNEYVLNSNDAQNVSIKTDVTESTLQPIKIENESDTETTPSRSILKFPERASALPLRPLSTIKSVSHASRKFSRQSSLVRRNLSGQIIPTDNKIKPRSSIIVPNTTIDTIRTKTKTKTDEIIQGEYEEEGFEESEYEEFAEEEENETDDKKRIDLVSAVHVVQSFLVTSGIAAWWKHLTPRKKCWFSILFTVFALLLLSVLAFIIYWRGPGKLLEDLQDASNYLNPTSAEGGLGNEAIETLPSLRILTNDDCDTFSCGEHGHCINTTLFKCQCQIPYIGAVCSNVLTNDDYKIISCSFSTEWKTLLISFNDGNNSTSFLRTNMDTSLVDIYPLSTSTFNSSNVMFTATDNDNNNLFILIYKTLKMCIYSLKTFSLIICLDISPYVDYVDSVLLSFEEIYIVATQNKTKKCQKQILVFSTNANFLRTILKNDCNNVFAYRLLIDWYEFLHITNVKERQIQFYTRFGDRLDNFIYNNMPNDLIEMIPTTNLTI</sequence>
<dbReference type="AlphaFoldDB" id="A0A815WB33"/>
<feature type="non-terminal residue" evidence="4">
    <location>
        <position position="1"/>
    </location>
</feature>
<feature type="transmembrane region" description="Helical" evidence="2">
    <location>
        <begin position="266"/>
        <end position="286"/>
    </location>
</feature>
<keyword evidence="1" id="KW-1015">Disulfide bond</keyword>
<keyword evidence="2" id="KW-0472">Membrane</keyword>
<dbReference type="PROSITE" id="PS01186">
    <property type="entry name" value="EGF_2"/>
    <property type="match status" value="1"/>
</dbReference>
<feature type="disulfide bond" evidence="1">
    <location>
        <begin position="352"/>
        <end position="361"/>
    </location>
</feature>
<reference evidence="4" key="1">
    <citation type="submission" date="2021-02" db="EMBL/GenBank/DDBJ databases">
        <authorList>
            <person name="Nowell W R."/>
        </authorList>
    </citation>
    <scope>NUCLEOTIDE SEQUENCE</scope>
</reference>
<name>A0A815WB33_9BILA</name>
<dbReference type="EMBL" id="CAJOBC010091529">
    <property type="protein sequence ID" value="CAF4401549.1"/>
    <property type="molecule type" value="Genomic_DNA"/>
</dbReference>
<dbReference type="Proteomes" id="UP000681722">
    <property type="component" value="Unassembled WGS sequence"/>
</dbReference>
<proteinExistence type="predicted"/>
<keyword evidence="1" id="KW-0245">EGF-like domain</keyword>
<evidence type="ECO:0000313" key="6">
    <source>
        <dbReference type="Proteomes" id="UP000663829"/>
    </source>
</evidence>
<dbReference type="Proteomes" id="UP000663829">
    <property type="component" value="Unassembled WGS sequence"/>
</dbReference>
<dbReference type="PROSITE" id="PS50026">
    <property type="entry name" value="EGF_3"/>
    <property type="match status" value="1"/>
</dbReference>
<feature type="domain" description="EGF-like" evidence="3">
    <location>
        <begin position="327"/>
        <end position="362"/>
    </location>
</feature>
<gene>
    <name evidence="4" type="ORF">GPM918_LOCUS38639</name>
    <name evidence="5" type="ORF">SRO942_LOCUS39475</name>
</gene>
<protein>
    <recommendedName>
        <fullName evidence="3">EGF-like domain-containing protein</fullName>
    </recommendedName>
</protein>
<evidence type="ECO:0000313" key="4">
    <source>
        <dbReference type="EMBL" id="CAF1541224.1"/>
    </source>
</evidence>
<keyword evidence="6" id="KW-1185">Reference proteome</keyword>
<evidence type="ECO:0000256" key="1">
    <source>
        <dbReference type="PROSITE-ProRule" id="PRU00076"/>
    </source>
</evidence>
<comment type="caution">
    <text evidence="1">Lacks conserved residue(s) required for the propagation of feature annotation.</text>
</comment>